<accession>E0NPM4</accession>
<dbReference type="EMBL" id="AEEI01000004">
    <property type="protein sequence ID" value="EFM02983.1"/>
    <property type="molecule type" value="Genomic_DNA"/>
</dbReference>
<dbReference type="GO" id="GO:0016020">
    <property type="term" value="C:membrane"/>
    <property type="evidence" value="ECO:0007669"/>
    <property type="project" value="GOC"/>
</dbReference>
<evidence type="ECO:0000313" key="6">
    <source>
        <dbReference type="Proteomes" id="UP000004394"/>
    </source>
</evidence>
<dbReference type="eggNOG" id="COG1408">
    <property type="taxonomic scope" value="Bacteria"/>
</dbReference>
<dbReference type="InterPro" id="IPR004843">
    <property type="entry name" value="Calcineurin-like_PHP"/>
</dbReference>
<evidence type="ECO:0000313" key="5">
    <source>
        <dbReference type="EMBL" id="EFM02983.1"/>
    </source>
</evidence>
<dbReference type="HOGENOM" id="CLU_025443_6_0_10"/>
<gene>
    <name evidence="5" type="ORF">HMPREF0658_0125</name>
</gene>
<feature type="transmembrane region" description="Helical" evidence="3">
    <location>
        <begin position="6"/>
        <end position="22"/>
    </location>
</feature>
<dbReference type="InterPro" id="IPR029052">
    <property type="entry name" value="Metallo-depent_PP-like"/>
</dbReference>
<dbReference type="OrthoDB" id="9780884at2"/>
<dbReference type="GO" id="GO:0046872">
    <property type="term" value="F:metal ion binding"/>
    <property type="evidence" value="ECO:0007669"/>
    <property type="project" value="UniProtKB-KW"/>
</dbReference>
<feature type="domain" description="Calcineurin-like phosphoesterase" evidence="4">
    <location>
        <begin position="151"/>
        <end position="331"/>
    </location>
</feature>
<dbReference type="Gene3D" id="3.60.21.10">
    <property type="match status" value="1"/>
</dbReference>
<dbReference type="RefSeq" id="WP_006947803.1">
    <property type="nucleotide sequence ID" value="NZ_BAJI01000007.1"/>
</dbReference>
<dbReference type="PANTHER" id="PTHR31302">
    <property type="entry name" value="TRANSMEMBRANE PROTEIN WITH METALLOPHOSPHOESTERASE DOMAIN-RELATED"/>
    <property type="match status" value="1"/>
</dbReference>
<proteinExistence type="predicted"/>
<evidence type="ECO:0000259" key="4">
    <source>
        <dbReference type="Pfam" id="PF00149"/>
    </source>
</evidence>
<dbReference type="GO" id="GO:0008758">
    <property type="term" value="F:UDP-2,3-diacylglucosamine hydrolase activity"/>
    <property type="evidence" value="ECO:0007669"/>
    <property type="project" value="TreeGrafter"/>
</dbReference>
<keyword evidence="3" id="KW-0472">Membrane</keyword>
<reference evidence="5" key="1">
    <citation type="submission" date="2010-07" db="EMBL/GenBank/DDBJ databases">
        <authorList>
            <person name="Muzny D."/>
            <person name="Qin X."/>
            <person name="Deng J."/>
            <person name="Jiang H."/>
            <person name="Liu Y."/>
            <person name="Qu J."/>
            <person name="Song X.-Z."/>
            <person name="Zhang L."/>
            <person name="Thornton R."/>
            <person name="Coyle M."/>
            <person name="Francisco L."/>
            <person name="Jackson L."/>
            <person name="Javaid M."/>
            <person name="Korchina V."/>
            <person name="Kovar C."/>
            <person name="Mata R."/>
            <person name="Mathew T."/>
            <person name="Ngo R."/>
            <person name="Nguyen L."/>
            <person name="Nguyen N."/>
            <person name="Okwuonu G."/>
            <person name="Ongeri F."/>
            <person name="Pham C."/>
            <person name="Simmons D."/>
            <person name="Wilczek-Boney K."/>
            <person name="Hale W."/>
            <person name="Jakkamsetti A."/>
            <person name="Pham P."/>
            <person name="Ruth R."/>
            <person name="San Lucas F."/>
            <person name="Warren J."/>
            <person name="Zhang J."/>
            <person name="Zhao Z."/>
            <person name="Zhou C."/>
            <person name="Zhu D."/>
            <person name="Lee S."/>
            <person name="Bess C."/>
            <person name="Blankenburg K."/>
            <person name="Forbes L."/>
            <person name="Fu Q."/>
            <person name="Gubbala S."/>
            <person name="Hirani K."/>
            <person name="Jayaseelan J.C."/>
            <person name="Lara F."/>
            <person name="Munidasa M."/>
            <person name="Palculict T."/>
            <person name="Patil S."/>
            <person name="Pu L.-L."/>
            <person name="Saada N."/>
            <person name="Tang L."/>
            <person name="Weissenberger G."/>
            <person name="Zhu Y."/>
            <person name="Hemphill L."/>
            <person name="Shang Y."/>
            <person name="Youmans B."/>
            <person name="Ayvaz T."/>
            <person name="Ross M."/>
            <person name="Santibanez J."/>
            <person name="Aqrawi P."/>
            <person name="Gross S."/>
            <person name="Joshi V."/>
            <person name="Fowler G."/>
            <person name="Nazareth L."/>
            <person name="Reid J."/>
            <person name="Worley K."/>
            <person name="Petrosino J."/>
            <person name="Highlander S."/>
            <person name="Gibbs R."/>
        </authorList>
    </citation>
    <scope>NUCLEOTIDE SEQUENCE [LARGE SCALE GENOMIC DNA]</scope>
    <source>
        <strain evidence="5">DSM 16973</strain>
    </source>
</reference>
<dbReference type="PANTHER" id="PTHR31302:SF31">
    <property type="entry name" value="PHOSPHODIESTERASE YAEI"/>
    <property type="match status" value="1"/>
</dbReference>
<dbReference type="SUPFAM" id="SSF56300">
    <property type="entry name" value="Metallo-dependent phosphatases"/>
    <property type="match status" value="1"/>
</dbReference>
<dbReference type="STRING" id="862515.HMPREF0658_0125"/>
<dbReference type="CDD" id="cd07385">
    <property type="entry name" value="MPP_YkuE_C"/>
    <property type="match status" value="1"/>
</dbReference>
<evidence type="ECO:0000256" key="2">
    <source>
        <dbReference type="ARBA" id="ARBA00022801"/>
    </source>
</evidence>
<keyword evidence="6" id="KW-1185">Reference proteome</keyword>
<feature type="transmembrane region" description="Helical" evidence="3">
    <location>
        <begin position="106"/>
        <end position="128"/>
    </location>
</feature>
<evidence type="ECO:0000256" key="1">
    <source>
        <dbReference type="ARBA" id="ARBA00022723"/>
    </source>
</evidence>
<keyword evidence="2" id="KW-0378">Hydrolase</keyword>
<evidence type="ECO:0000256" key="3">
    <source>
        <dbReference type="SAM" id="Phobius"/>
    </source>
</evidence>
<dbReference type="AlphaFoldDB" id="E0NPM4"/>
<dbReference type="InterPro" id="IPR051158">
    <property type="entry name" value="Metallophosphoesterase_sf"/>
</dbReference>
<feature type="transmembrane region" description="Helical" evidence="3">
    <location>
        <begin position="34"/>
        <end position="55"/>
    </location>
</feature>
<sequence length="389" mass="43922">MIARIVFPIILGIFLSDFYLYRQYIRRHTAGKSVLSLSWWLPGTLMMAYTIALALSHHFIPNNVTWLYTYLLLLGILVVPKILFALCSLVGYALKGCTKGCRNYGIYMGWILVAATIYIVLYGSLIGFEKIEVRHVNLYYKQLPPSFEGYRIVHFSDAHVGTYTGSRQHILEKAIDSIRAQHADIIVFTGDLQNIQPAELAPHLQLLSSLRAPDDVYSVLGNHDYSGYMDAPPSVKAYNERKLIQMERSCGWNLLLNEHRCIHRGRDSIFIAGEENDGTGRFPAKGDMDKTMRGIPQGAFTVLLQHDPSAWERHILPHTAVPLTLSGHTHGGQFKLFGWSPVMLQYKESEGLYRIGDSRIYVTVGLGGVIPFRFGMPGEIVVITLHRQK</sequence>
<name>E0NPM4_9BACT</name>
<feature type="transmembrane region" description="Helical" evidence="3">
    <location>
        <begin position="67"/>
        <end position="94"/>
    </location>
</feature>
<dbReference type="Proteomes" id="UP000004394">
    <property type="component" value="Unassembled WGS sequence"/>
</dbReference>
<organism evidence="5 6">
    <name type="scientific">Hoylesella marshii DSM 16973 = JCM 13450</name>
    <dbReference type="NCBI Taxonomy" id="862515"/>
    <lineage>
        <taxon>Bacteria</taxon>
        <taxon>Pseudomonadati</taxon>
        <taxon>Bacteroidota</taxon>
        <taxon>Bacteroidia</taxon>
        <taxon>Bacteroidales</taxon>
        <taxon>Prevotellaceae</taxon>
        <taxon>Hoylesella</taxon>
    </lineage>
</organism>
<comment type="caution">
    <text evidence="5">The sequence shown here is derived from an EMBL/GenBank/DDBJ whole genome shotgun (WGS) entry which is preliminary data.</text>
</comment>
<dbReference type="Pfam" id="PF00149">
    <property type="entry name" value="Metallophos"/>
    <property type="match status" value="1"/>
</dbReference>
<keyword evidence="3" id="KW-1133">Transmembrane helix</keyword>
<protein>
    <submittedName>
        <fullName evidence="5">Ser/Thr phosphatase family protein</fullName>
    </submittedName>
</protein>
<keyword evidence="3" id="KW-0812">Transmembrane</keyword>
<dbReference type="BioCyc" id="PMAR862515-HMP:GMOO-130-MONOMER"/>
<dbReference type="GO" id="GO:0009245">
    <property type="term" value="P:lipid A biosynthetic process"/>
    <property type="evidence" value="ECO:0007669"/>
    <property type="project" value="TreeGrafter"/>
</dbReference>
<keyword evidence="1" id="KW-0479">Metal-binding</keyword>